<feature type="transmembrane region" description="Helical" evidence="1">
    <location>
        <begin position="131"/>
        <end position="152"/>
    </location>
</feature>
<protein>
    <recommendedName>
        <fullName evidence="2">Protein YTP1-like C-terminal domain-containing protein</fullName>
    </recommendedName>
</protein>
<accession>A0A9W4TTT5</accession>
<dbReference type="AlphaFoldDB" id="A0A9W4TTT5"/>
<evidence type="ECO:0000259" key="2">
    <source>
        <dbReference type="Pfam" id="PF10355"/>
    </source>
</evidence>
<proteinExistence type="predicted"/>
<feature type="transmembrane region" description="Helical" evidence="1">
    <location>
        <begin position="253"/>
        <end position="270"/>
    </location>
</feature>
<dbReference type="Pfam" id="PF10355">
    <property type="entry name" value="Ytp1"/>
    <property type="match status" value="1"/>
</dbReference>
<reference evidence="3" key="1">
    <citation type="submission" date="2022-12" db="EMBL/GenBank/DDBJ databases">
        <authorList>
            <person name="Brejova B."/>
        </authorList>
    </citation>
    <scope>NUCLEOTIDE SEQUENCE</scope>
</reference>
<feature type="transmembrane region" description="Helical" evidence="1">
    <location>
        <begin position="314"/>
        <end position="332"/>
    </location>
</feature>
<keyword evidence="1" id="KW-0812">Transmembrane</keyword>
<dbReference type="PANTHER" id="PTHR31685:SF2">
    <property type="entry name" value="PROTEIN YTP1"/>
    <property type="match status" value="1"/>
</dbReference>
<dbReference type="InterPro" id="IPR018827">
    <property type="entry name" value="YTP1_C"/>
</dbReference>
<feature type="transmembrane region" description="Helical" evidence="1">
    <location>
        <begin position="51"/>
        <end position="70"/>
    </location>
</feature>
<feature type="transmembrane region" description="Helical" evidence="1">
    <location>
        <begin position="164"/>
        <end position="186"/>
    </location>
</feature>
<feature type="transmembrane region" description="Helical" evidence="1">
    <location>
        <begin position="282"/>
        <end position="302"/>
    </location>
</feature>
<keyword evidence="4" id="KW-1185">Reference proteome</keyword>
<feature type="transmembrane region" description="Helical" evidence="1">
    <location>
        <begin position="347"/>
        <end position="365"/>
    </location>
</feature>
<sequence>MEDMDMDDLPEFHPINPGSKTFHWILSIILLVLFPTISSTFSIANRFNWSLILQYISTIYSIFETLFIKFPDPNGHENITSRGTSWSLSILLSLTIFLGTFINGSNLIINKFYSNLNHFHESSWLSKLYKSFSILSALNGSIRVVMAASALLGFCYNDHAGQCAAHFIMGGSFILYSLILSIVLVVPWIRKHSYIQEFYDSIVMLLFGLVNTFTEHRWGQNWSMSDFQHTSFGLIWLCGGMLGVYFSVKRRNWIPSILLICTGYAMSQHSQHLEISTKVHAVFGFALMTAGITRIIEISFLLKDKSSSSGIFSFQYLPPFCLTLSGILFMGANEEQLVLVHDLGSDHSAYVMILGSSAFLIFLYFQLLIQLYLRLVGYNEDGELHKYDQLNAQDFELNDLEIDSE</sequence>
<keyword evidence="1" id="KW-1133">Transmembrane helix</keyword>
<feature type="transmembrane region" description="Helical" evidence="1">
    <location>
        <begin position="227"/>
        <end position="246"/>
    </location>
</feature>
<dbReference type="EMBL" id="CANTUO010000001">
    <property type="protein sequence ID" value="CAI5756916.1"/>
    <property type="molecule type" value="Genomic_DNA"/>
</dbReference>
<evidence type="ECO:0000313" key="3">
    <source>
        <dbReference type="EMBL" id="CAI5756916.1"/>
    </source>
</evidence>
<evidence type="ECO:0000313" key="4">
    <source>
        <dbReference type="Proteomes" id="UP001152885"/>
    </source>
</evidence>
<feature type="transmembrane region" description="Helical" evidence="1">
    <location>
        <begin position="198"/>
        <end position="215"/>
    </location>
</feature>
<name>A0A9W4TTT5_9ASCO</name>
<evidence type="ECO:0000256" key="1">
    <source>
        <dbReference type="SAM" id="Phobius"/>
    </source>
</evidence>
<feature type="transmembrane region" description="Helical" evidence="1">
    <location>
        <begin position="90"/>
        <end position="110"/>
    </location>
</feature>
<gene>
    <name evidence="3" type="ORF">CANVERA_P1433</name>
</gene>
<organism evidence="3 4">
    <name type="scientific">Candida verbasci</name>
    <dbReference type="NCBI Taxonomy" id="1227364"/>
    <lineage>
        <taxon>Eukaryota</taxon>
        <taxon>Fungi</taxon>
        <taxon>Dikarya</taxon>
        <taxon>Ascomycota</taxon>
        <taxon>Saccharomycotina</taxon>
        <taxon>Pichiomycetes</taxon>
        <taxon>Debaryomycetaceae</taxon>
        <taxon>Candida/Lodderomyces clade</taxon>
        <taxon>Candida</taxon>
    </lineage>
</organism>
<comment type="caution">
    <text evidence="3">The sequence shown here is derived from an EMBL/GenBank/DDBJ whole genome shotgun (WGS) entry which is preliminary data.</text>
</comment>
<feature type="transmembrane region" description="Helical" evidence="1">
    <location>
        <begin position="22"/>
        <end position="44"/>
    </location>
</feature>
<dbReference type="OrthoDB" id="4137487at2759"/>
<feature type="domain" description="Protein YTP1-like C-terminal" evidence="2">
    <location>
        <begin position="142"/>
        <end position="372"/>
    </location>
</feature>
<dbReference type="PANTHER" id="PTHR31685">
    <property type="entry name" value="INTEGRAL MEMBRANE PROTEIN (AFU_ORTHOLOGUE AFUA_6G12730)-RELATED"/>
    <property type="match status" value="1"/>
</dbReference>
<dbReference type="Proteomes" id="UP001152885">
    <property type="component" value="Unassembled WGS sequence"/>
</dbReference>
<keyword evidence="1" id="KW-0472">Membrane</keyword>